<evidence type="ECO:0000256" key="5">
    <source>
        <dbReference type="SAM" id="Phobius"/>
    </source>
</evidence>
<dbReference type="PANTHER" id="PTHR10989:SF16">
    <property type="entry name" value="AT02829P-RELATED"/>
    <property type="match status" value="1"/>
</dbReference>
<dbReference type="GeneID" id="76151048"/>
<feature type="transmembrane region" description="Helical" evidence="5">
    <location>
        <begin position="208"/>
        <end position="227"/>
    </location>
</feature>
<keyword evidence="2 5" id="KW-0812">Transmembrane</keyword>
<evidence type="ECO:0000313" key="6">
    <source>
        <dbReference type="EMBL" id="KAI5957723.1"/>
    </source>
</evidence>
<evidence type="ECO:0000256" key="1">
    <source>
        <dbReference type="ARBA" id="ARBA00004127"/>
    </source>
</evidence>
<feature type="transmembrane region" description="Helical" evidence="5">
    <location>
        <begin position="169"/>
        <end position="188"/>
    </location>
</feature>
<organism evidence="6 7">
    <name type="scientific">Candida theae</name>
    <dbReference type="NCBI Taxonomy" id="1198502"/>
    <lineage>
        <taxon>Eukaryota</taxon>
        <taxon>Fungi</taxon>
        <taxon>Dikarya</taxon>
        <taxon>Ascomycota</taxon>
        <taxon>Saccharomycotina</taxon>
        <taxon>Pichiomycetes</taxon>
        <taxon>Debaryomycetaceae</taxon>
        <taxon>Candida/Lodderomyces clade</taxon>
        <taxon>Candida</taxon>
    </lineage>
</organism>
<evidence type="ECO:0000256" key="3">
    <source>
        <dbReference type="ARBA" id="ARBA00022989"/>
    </source>
</evidence>
<accession>A0AAD5BEA6</accession>
<gene>
    <name evidence="6" type="ORF">KGF57_002989</name>
</gene>
<dbReference type="Proteomes" id="UP001204833">
    <property type="component" value="Unassembled WGS sequence"/>
</dbReference>
<reference evidence="6 7" key="1">
    <citation type="journal article" date="2022" name="DNA Res.">
        <title>Genome analysis of five recently described species of the CUG-Ser clade uncovers Candida theae as a new hybrid lineage with pathogenic potential in the Candida parapsilosis species complex.</title>
        <authorList>
            <person name="Mixao V."/>
            <person name="Del Olmo V."/>
            <person name="Hegedusova E."/>
            <person name="Saus E."/>
            <person name="Pryszcz L."/>
            <person name="Cillingova A."/>
            <person name="Nosek J."/>
            <person name="Gabaldon T."/>
        </authorList>
    </citation>
    <scope>NUCLEOTIDE SEQUENCE [LARGE SCALE GENOMIC DNA]</scope>
    <source>
        <strain evidence="6 7">CBS 12239</strain>
    </source>
</reference>
<keyword evidence="7" id="KW-1185">Reference proteome</keyword>
<feature type="transmembrane region" description="Helical" evidence="5">
    <location>
        <begin position="100"/>
        <end position="118"/>
    </location>
</feature>
<dbReference type="PANTHER" id="PTHR10989">
    <property type="entry name" value="ANDROGEN-INDUCED PROTEIN 1-RELATED"/>
    <property type="match status" value="1"/>
</dbReference>
<dbReference type="RefSeq" id="XP_051608426.1">
    <property type="nucleotide sequence ID" value="XM_051752361.1"/>
</dbReference>
<dbReference type="Pfam" id="PF04750">
    <property type="entry name" value="Far-17a_AIG1"/>
    <property type="match status" value="1"/>
</dbReference>
<evidence type="ECO:0000256" key="2">
    <source>
        <dbReference type="ARBA" id="ARBA00022692"/>
    </source>
</evidence>
<protein>
    <recommendedName>
        <fullName evidence="8">FAR-17a/AIG1-like protein</fullName>
    </recommendedName>
</protein>
<dbReference type="EMBL" id="JAIHNG010000120">
    <property type="protein sequence ID" value="KAI5957723.1"/>
    <property type="molecule type" value="Genomic_DNA"/>
</dbReference>
<sequence>MAVARGTQTSASLHNSYTVSNPRRRVGNPYITTIDFISIVIGLYGYHEVTSFQLPPHLKDAGHWQFLTNLSLVYSLFVFIVGFVAHVTKSQTLFLFKNNLHPIGLALETIVAGVYWPLRLFFLHLLTKDPDNFNLPLVTDLCIHLMPVTSLLVDYLVFMPRWTISDNTALGFVVLLTTFYWFLLDNLIDVEKGGSYPYEFMNVEKDSQRIGVFVVVAVVAFAQFLVMRRVYDWVVGKTEEASELIDEELDKKEL</sequence>
<proteinExistence type="predicted"/>
<evidence type="ECO:0000256" key="4">
    <source>
        <dbReference type="ARBA" id="ARBA00023136"/>
    </source>
</evidence>
<feature type="transmembrane region" description="Helical" evidence="5">
    <location>
        <begin position="138"/>
        <end position="157"/>
    </location>
</feature>
<evidence type="ECO:0000313" key="7">
    <source>
        <dbReference type="Proteomes" id="UP001204833"/>
    </source>
</evidence>
<evidence type="ECO:0008006" key="8">
    <source>
        <dbReference type="Google" id="ProtNLM"/>
    </source>
</evidence>
<comment type="caution">
    <text evidence="6">The sequence shown here is derived from an EMBL/GenBank/DDBJ whole genome shotgun (WGS) entry which is preliminary data.</text>
</comment>
<name>A0AAD5BEA6_9ASCO</name>
<feature type="transmembrane region" description="Helical" evidence="5">
    <location>
        <begin position="30"/>
        <end position="46"/>
    </location>
</feature>
<dbReference type="AlphaFoldDB" id="A0AAD5BEA6"/>
<dbReference type="InterPro" id="IPR006838">
    <property type="entry name" value="ADTRP_AIG1"/>
</dbReference>
<keyword evidence="3 5" id="KW-1133">Transmembrane helix</keyword>
<dbReference type="GO" id="GO:0012505">
    <property type="term" value="C:endomembrane system"/>
    <property type="evidence" value="ECO:0007669"/>
    <property type="project" value="UniProtKB-SubCell"/>
</dbReference>
<comment type="subcellular location">
    <subcellularLocation>
        <location evidence="1">Endomembrane system</location>
        <topology evidence="1">Multi-pass membrane protein</topology>
    </subcellularLocation>
</comment>
<keyword evidence="4 5" id="KW-0472">Membrane</keyword>
<feature type="transmembrane region" description="Helical" evidence="5">
    <location>
        <begin position="66"/>
        <end position="88"/>
    </location>
</feature>
<dbReference type="GO" id="GO:0016020">
    <property type="term" value="C:membrane"/>
    <property type="evidence" value="ECO:0007669"/>
    <property type="project" value="InterPro"/>
</dbReference>